<dbReference type="EnsemblMetazoa" id="AFUN007930-RA">
    <property type="protein sequence ID" value="AFUN007930-PA"/>
    <property type="gene ID" value="AFUN007930"/>
</dbReference>
<keyword evidence="14" id="KW-0175">Coiled coil</keyword>
<feature type="compositionally biased region" description="Basic and acidic residues" evidence="15">
    <location>
        <begin position="868"/>
        <end position="878"/>
    </location>
</feature>
<evidence type="ECO:0000259" key="17">
    <source>
        <dbReference type="PROSITE" id="PS50812"/>
    </source>
</evidence>
<keyword evidence="7" id="KW-0156">Chromatin regulator</keyword>
<evidence type="ECO:0000256" key="15">
    <source>
        <dbReference type="SAM" id="MobiDB-lite"/>
    </source>
</evidence>
<feature type="region of interest" description="Disordered" evidence="15">
    <location>
        <begin position="374"/>
        <end position="403"/>
    </location>
</feature>
<feature type="compositionally biased region" description="Polar residues" evidence="15">
    <location>
        <begin position="278"/>
        <end position="287"/>
    </location>
</feature>
<evidence type="ECO:0000256" key="12">
    <source>
        <dbReference type="PROSITE-ProRule" id="PRU00035"/>
    </source>
</evidence>
<evidence type="ECO:0000256" key="6">
    <source>
        <dbReference type="ARBA" id="ARBA00022833"/>
    </source>
</evidence>
<name>A0A182RNU9_ANOFN</name>
<feature type="domain" description="Bromo" evidence="16">
    <location>
        <begin position="547"/>
        <end position="609"/>
    </location>
</feature>
<sequence length="1649" mass="181398">MSSGSGKKKVVAAAASPLSSVSITPNPVTSVPSTGGIKLLIDRSRIVNVLPPKTQSSVQRQSVPGVQNVSLIDTNADNLTNGSHAGSSTSVTTVPIRQKSIVKNLALPTITITHSTGTVDTGEMRVKVTGEDRNGQPLAAGGQLGPVKQSLLIRRPSTNRRVTVPTTPETDGINGQQAVVPSYTTVPLSDGNSLNRNTSTNWQAKVISTAAVIPTSLPSASSTTIFVPVGHVHPSKTCNYRTGLTDVYSVPNMRYNSPSSQTSPDNIPTKKEHIDSVVTASGENTSPDFEGITTESREDTDRSTGTDAASSSKVAGEEVISKPSREIKSLQLMQSRSKILTEFIADTSSKGKLRKRHSDGSADVESVNVDSSVAGTTTQLQSRKRLRRQSTIHSNAMDGKGLATDSSYRLDNIVVDSPVAKGRKGRSSAKLDCSLQKNTNEYSSNTKDDSTDFFTSLNLSYEQNNINEPSFPANPPKPGWDRFCWRCKKSDPDLGCCKCIRSYHSDCVRYSVDDPNWSCPECKTTQNVRADIESMSKCLGYVLDIITMHPEWNEMFNPIDKSIMPHYDKYITRHMDLFVLKKNLAQRAYKAPEEFLSDMSWIVHNMSIYPDKILLLKHARAMQKKSKHEIEEIEPCHECYIHANTQSEHWFKEPCSKPHLLVWAKLKGYPYWPGKLYMINNNNQAYQDPNPSKNVKSKLTSSFANSVKDIEHHITRLREQFTIFNYGPFMELVDPLRHEEQQRTMLPGAYLKKVKVTIKRSEGEMVAVASSTNDEVQTLPKNKVRLELDKSATLVNKEPAKKGTPISPPRKRMTRRMSRILRDADEVSEQPLPRIECSQEVTNVPNVSLERSDHKADKTVECNQSSDRTTDDKIENSKSSDCNPKNLSLLLRRGSQSWETEPLSKRRKSTIDKTILLTAASKTNPPIAPTNVTETDKQIDITNINKHDEEPTAEKPTSITSVKKSTMPEVNLTTTCAAKAKEPQKHTAEPVAVTVPVEKPSPQKELVSAPVAAVVPAVVPASDPAEDRPSPPSATVTVNVTQDANASFDINQEVTVKKEIVPVPEVNTAIEHDNNNCTLVAEREQTASVGSSESLLATRPVAMEISAVGKTEMTKGDTNSAPIPIAPSKQTARKSFPGGAGAKPVLPCGTLGNSKSALVSIPKELVAPSEELSMIPTADNQVDVCLGTVLNDQEDDVMIVEEAITSPIPCQEWTMNKNHQLPPPLAPKPPERHPPPTDSTIDLNNSMQIFDDSSNRVVDHIRMVMEDMLKEMSGKGSSLAELATLKLNLERQNELWRQEKQTMQQEFERKMADLRIAFGQEKDRSLKKQRLQLIGEKERAVHDAKMKQWCKKCYKEASYYCCWNTAYCSEKCQLIHWPEHQKTHSAPGINSILQPSFSTPTFTSSSQPDNNATMRGRSALTMSGVATFGSGDNSNVTKRSPANRFVPQYEIPPTSTPLPTPVHCMSSAITGFKTPAVQPVHGRDSIIIKMSQHSTQNGSNTTSTLNTVQQQLQMQKKNIARDKANQPNHQKAVSPNQVYVQKKASDIMPSPYQTSTTNAMKIPSSAYATATTTSDQVVGSSPVTSSAWNNMAMLHPTANRQMHSGTTFSSSGGRAGTQKGQRHHLTITSIVQQAKPIQPSSTTYMRHQQ</sequence>
<feature type="domain" description="MYND-type" evidence="18">
    <location>
        <begin position="1350"/>
        <end position="1384"/>
    </location>
</feature>
<keyword evidence="10" id="KW-0804">Transcription</keyword>
<evidence type="ECO:0000256" key="5">
    <source>
        <dbReference type="ARBA" id="ARBA00022771"/>
    </source>
</evidence>
<reference evidence="19" key="1">
    <citation type="submission" date="2020-05" db="UniProtKB">
        <authorList>
            <consortium name="EnsemblMetazoa"/>
        </authorList>
    </citation>
    <scope>IDENTIFICATION</scope>
    <source>
        <strain evidence="19">FUMOZ</strain>
    </source>
</reference>
<dbReference type="InterPro" id="IPR044075">
    <property type="entry name" value="PRKCBP1_PHD"/>
</dbReference>
<dbReference type="VEuPathDB" id="VectorBase:AFUN007930"/>
<dbReference type="GO" id="GO:0005737">
    <property type="term" value="C:cytoplasm"/>
    <property type="evidence" value="ECO:0007669"/>
    <property type="project" value="TreeGrafter"/>
</dbReference>
<evidence type="ECO:0000256" key="9">
    <source>
        <dbReference type="ARBA" id="ARBA00023117"/>
    </source>
</evidence>
<dbReference type="Pfam" id="PF00439">
    <property type="entry name" value="Bromodomain"/>
    <property type="match status" value="1"/>
</dbReference>
<feature type="region of interest" description="Disordered" evidence="15">
    <location>
        <begin position="822"/>
        <end position="887"/>
    </location>
</feature>
<keyword evidence="8" id="KW-0805">Transcription regulation</keyword>
<dbReference type="InterPro" id="IPR001965">
    <property type="entry name" value="Znf_PHD"/>
</dbReference>
<dbReference type="GO" id="GO:0005634">
    <property type="term" value="C:nucleus"/>
    <property type="evidence" value="ECO:0007669"/>
    <property type="project" value="UniProtKB-SubCell"/>
</dbReference>
<feature type="compositionally biased region" description="Polar residues" evidence="15">
    <location>
        <begin position="1601"/>
        <end position="1612"/>
    </location>
</feature>
<comment type="subcellular location">
    <subcellularLocation>
        <location evidence="2">Chromosome</location>
    </subcellularLocation>
    <subcellularLocation>
        <location evidence="1">Nucleus</location>
    </subcellularLocation>
</comment>
<dbReference type="InterPro" id="IPR002893">
    <property type="entry name" value="Znf_MYND"/>
</dbReference>
<dbReference type="GO" id="GO:0005694">
    <property type="term" value="C:chromosome"/>
    <property type="evidence" value="ECO:0007669"/>
    <property type="project" value="UniProtKB-SubCell"/>
</dbReference>
<feature type="compositionally biased region" description="Basic and acidic residues" evidence="15">
    <location>
        <begin position="295"/>
        <end position="304"/>
    </location>
</feature>
<feature type="domain" description="PWWP" evidence="17">
    <location>
        <begin position="658"/>
        <end position="727"/>
    </location>
</feature>
<dbReference type="SUPFAM" id="SSF63748">
    <property type="entry name" value="Tudor/PWWP/MBT"/>
    <property type="match status" value="1"/>
</dbReference>
<evidence type="ECO:0000256" key="14">
    <source>
        <dbReference type="SAM" id="Coils"/>
    </source>
</evidence>
<dbReference type="InterPro" id="IPR000313">
    <property type="entry name" value="PWWP_dom"/>
</dbReference>
<dbReference type="InterPro" id="IPR013083">
    <property type="entry name" value="Znf_RING/FYVE/PHD"/>
</dbReference>
<dbReference type="InterPro" id="IPR001487">
    <property type="entry name" value="Bromodomain"/>
</dbReference>
<evidence type="ECO:0000256" key="13">
    <source>
        <dbReference type="PROSITE-ProRule" id="PRU00134"/>
    </source>
</evidence>
<dbReference type="Gene3D" id="2.30.30.140">
    <property type="match status" value="1"/>
</dbReference>
<dbReference type="PROSITE" id="PS50865">
    <property type="entry name" value="ZF_MYND_2"/>
    <property type="match status" value="1"/>
</dbReference>
<keyword evidence="3" id="KW-0158">Chromosome</keyword>
<dbReference type="SUPFAM" id="SSF57903">
    <property type="entry name" value="FYVE/PHD zinc finger"/>
    <property type="match status" value="1"/>
</dbReference>
<dbReference type="Pfam" id="PF23460">
    <property type="entry name" value="ZMYND8_CC"/>
    <property type="match status" value="1"/>
</dbReference>
<protein>
    <recommendedName>
        <fullName evidence="20">Protein kinase C-binding protein 1</fullName>
    </recommendedName>
</protein>
<dbReference type="Gene3D" id="3.30.40.10">
    <property type="entry name" value="Zinc/RING finger domain, C3HC4 (zinc finger)"/>
    <property type="match status" value="1"/>
</dbReference>
<dbReference type="PANTHER" id="PTHR46453:SF5">
    <property type="entry name" value="PROTEIN KINASE C-BINDING PROTEIN 1 ISOFORM X1"/>
    <property type="match status" value="1"/>
</dbReference>
<evidence type="ECO:0000256" key="4">
    <source>
        <dbReference type="ARBA" id="ARBA00022723"/>
    </source>
</evidence>
<dbReference type="Pfam" id="PF24324">
    <property type="entry name" value="MYND_ZMYND11_ZMYD8"/>
    <property type="match status" value="1"/>
</dbReference>
<dbReference type="PANTHER" id="PTHR46453">
    <property type="entry name" value="PROTEIN KINASE C-BINDING PROTEIN 1"/>
    <property type="match status" value="1"/>
</dbReference>
<keyword evidence="4" id="KW-0479">Metal-binding</keyword>
<dbReference type="CDD" id="cd15538">
    <property type="entry name" value="PHD_PRKCBP1"/>
    <property type="match status" value="1"/>
</dbReference>
<feature type="coiled-coil region" evidence="14">
    <location>
        <begin position="1279"/>
        <end position="1306"/>
    </location>
</feature>
<evidence type="ECO:0000313" key="19">
    <source>
        <dbReference type="EnsemblMetazoa" id="AFUN007930-PA"/>
    </source>
</evidence>
<feature type="region of interest" description="Disordered" evidence="15">
    <location>
        <begin position="277"/>
        <end position="320"/>
    </location>
</feature>
<dbReference type="GO" id="GO:0140006">
    <property type="term" value="F:histone H3 reader activity"/>
    <property type="evidence" value="ECO:0007669"/>
    <property type="project" value="UniProtKB-ARBA"/>
</dbReference>
<dbReference type="VEuPathDB" id="VectorBase:AFUN2_001529"/>
<dbReference type="GO" id="GO:0003714">
    <property type="term" value="F:transcription corepressor activity"/>
    <property type="evidence" value="ECO:0007669"/>
    <property type="project" value="TreeGrafter"/>
</dbReference>
<dbReference type="SMART" id="SM00249">
    <property type="entry name" value="PHD"/>
    <property type="match status" value="1"/>
</dbReference>
<dbReference type="SUPFAM" id="SSF144232">
    <property type="entry name" value="HIT/MYND zinc finger-like"/>
    <property type="match status" value="1"/>
</dbReference>
<feature type="region of interest" description="Disordered" evidence="15">
    <location>
        <begin position="348"/>
        <end position="367"/>
    </location>
</feature>
<dbReference type="Gene3D" id="1.20.920.10">
    <property type="entry name" value="Bromodomain-like"/>
    <property type="match status" value="1"/>
</dbReference>
<evidence type="ECO:0000259" key="18">
    <source>
        <dbReference type="PROSITE" id="PS50865"/>
    </source>
</evidence>
<evidence type="ECO:0000256" key="3">
    <source>
        <dbReference type="ARBA" id="ARBA00022454"/>
    </source>
</evidence>
<dbReference type="PROSITE" id="PS50812">
    <property type="entry name" value="PWWP"/>
    <property type="match status" value="1"/>
</dbReference>
<evidence type="ECO:0000256" key="7">
    <source>
        <dbReference type="ARBA" id="ARBA00022853"/>
    </source>
</evidence>
<proteinExistence type="predicted"/>
<evidence type="ECO:0000256" key="1">
    <source>
        <dbReference type="ARBA" id="ARBA00004123"/>
    </source>
</evidence>
<keyword evidence="5 13" id="KW-0863">Zinc-finger</keyword>
<evidence type="ECO:0000256" key="8">
    <source>
        <dbReference type="ARBA" id="ARBA00023015"/>
    </source>
</evidence>
<dbReference type="GO" id="GO:0008270">
    <property type="term" value="F:zinc ion binding"/>
    <property type="evidence" value="ECO:0007669"/>
    <property type="project" value="UniProtKB-KW"/>
</dbReference>
<feature type="region of interest" description="Disordered" evidence="15">
    <location>
        <begin position="1218"/>
        <end position="1243"/>
    </location>
</feature>
<evidence type="ECO:0000256" key="10">
    <source>
        <dbReference type="ARBA" id="ARBA00023163"/>
    </source>
</evidence>
<dbReference type="InterPro" id="IPR056987">
    <property type="entry name" value="ZMYND8_CC"/>
</dbReference>
<feature type="region of interest" description="Disordered" evidence="15">
    <location>
        <begin position="1601"/>
        <end position="1622"/>
    </location>
</feature>
<feature type="compositionally biased region" description="Basic and acidic residues" evidence="15">
    <location>
        <begin position="850"/>
        <end position="860"/>
    </location>
</feature>
<keyword evidence="11" id="KW-0539">Nucleus</keyword>
<evidence type="ECO:0000256" key="11">
    <source>
        <dbReference type="ARBA" id="ARBA00023242"/>
    </source>
</evidence>
<dbReference type="InterPro" id="IPR011011">
    <property type="entry name" value="Znf_FYVE_PHD"/>
</dbReference>
<dbReference type="PROSITE" id="PS50014">
    <property type="entry name" value="BROMODOMAIN_2"/>
    <property type="match status" value="1"/>
</dbReference>
<dbReference type="InterPro" id="IPR036427">
    <property type="entry name" value="Bromodomain-like_sf"/>
</dbReference>
<keyword evidence="9 12" id="KW-0103">Bromodomain</keyword>
<dbReference type="SUPFAM" id="SSF47370">
    <property type="entry name" value="Bromodomain"/>
    <property type="match status" value="1"/>
</dbReference>
<dbReference type="STRING" id="62324.A0A182RNU9"/>
<evidence type="ECO:0000259" key="16">
    <source>
        <dbReference type="PROSITE" id="PS50014"/>
    </source>
</evidence>
<dbReference type="FunFam" id="6.10.140.2220:FF:000002">
    <property type="entry name" value="Protein kinase C-binding protein 1 isoform C"/>
    <property type="match status" value="1"/>
</dbReference>
<feature type="region of interest" description="Disordered" evidence="15">
    <location>
        <begin position="1113"/>
        <end position="1137"/>
    </location>
</feature>
<keyword evidence="6" id="KW-0862">Zinc</keyword>
<evidence type="ECO:0008006" key="20">
    <source>
        <dbReference type="Google" id="ProtNLM"/>
    </source>
</evidence>
<evidence type="ECO:0000256" key="2">
    <source>
        <dbReference type="ARBA" id="ARBA00004286"/>
    </source>
</evidence>
<accession>A0A182RNU9</accession>
<dbReference type="InterPro" id="IPR057053">
    <property type="entry name" value="MYND_ZMYND11_ZMYD8"/>
</dbReference>
<organism evidence="19">
    <name type="scientific">Anopheles funestus</name>
    <name type="common">African malaria mosquito</name>
    <dbReference type="NCBI Taxonomy" id="62324"/>
    <lineage>
        <taxon>Eukaryota</taxon>
        <taxon>Metazoa</taxon>
        <taxon>Ecdysozoa</taxon>
        <taxon>Arthropoda</taxon>
        <taxon>Hexapoda</taxon>
        <taxon>Insecta</taxon>
        <taxon>Pterygota</taxon>
        <taxon>Neoptera</taxon>
        <taxon>Endopterygota</taxon>
        <taxon>Diptera</taxon>
        <taxon>Nematocera</taxon>
        <taxon>Culicoidea</taxon>
        <taxon>Culicidae</taxon>
        <taxon>Anophelinae</taxon>
        <taxon>Anopheles</taxon>
    </lineage>
</organism>
<dbReference type="SMART" id="SM00297">
    <property type="entry name" value="BROMO"/>
    <property type="match status" value="1"/>
</dbReference>